<name>A0A5N5USB2_MYCPH</name>
<dbReference type="GeneID" id="74302848"/>
<accession>A0A5N5USB2</accession>
<reference evidence="3 4" key="1">
    <citation type="submission" date="2012-10" db="EMBL/GenBank/DDBJ databases">
        <title>The draft sequence of the Mycobacterium pheli genome.</title>
        <authorList>
            <person name="Pettersson B.M.F."/>
            <person name="Das S."/>
            <person name="Dasgupta S."/>
            <person name="Bhattacharya A."/>
            <person name="Kirsebom L.A."/>
        </authorList>
    </citation>
    <scope>NUCLEOTIDE SEQUENCE [LARGE SCALE GENOMIC DNA]</scope>
    <source>
        <strain evidence="3 4">CCUG 21000</strain>
    </source>
</reference>
<comment type="caution">
    <text evidence="3">The sequence shown here is derived from an EMBL/GenBank/DDBJ whole genome shotgun (WGS) entry which is preliminary data.</text>
</comment>
<organism evidence="3 4">
    <name type="scientific">Mycolicibacterium phlei DSM 43239 = CCUG 21000</name>
    <dbReference type="NCBI Taxonomy" id="1226750"/>
    <lineage>
        <taxon>Bacteria</taxon>
        <taxon>Bacillati</taxon>
        <taxon>Actinomycetota</taxon>
        <taxon>Actinomycetes</taxon>
        <taxon>Mycobacteriales</taxon>
        <taxon>Mycobacteriaceae</taxon>
        <taxon>Mycolicibacterium</taxon>
    </lineage>
</organism>
<feature type="signal peptide" evidence="2">
    <location>
        <begin position="1"/>
        <end position="20"/>
    </location>
</feature>
<proteinExistence type="predicted"/>
<dbReference type="RefSeq" id="WP_236715837.1">
    <property type="nucleotide sequence ID" value="NZ_ANBO01000043.1"/>
</dbReference>
<keyword evidence="2" id="KW-0732">Signal</keyword>
<sequence>MSTKRMKTLLAAVGAGAALAMIGFTVAVEQPTGPQDPAVAQPEITTGQTSTVTGAPTELETSVAVPPFTTAPYTNTTGEVH</sequence>
<dbReference type="AlphaFoldDB" id="A0A5N5USB2"/>
<evidence type="ECO:0000313" key="3">
    <source>
        <dbReference type="EMBL" id="KAB7752455.1"/>
    </source>
</evidence>
<feature type="chain" id="PRO_5039254500" evidence="2">
    <location>
        <begin position="21"/>
        <end position="81"/>
    </location>
</feature>
<dbReference type="Proteomes" id="UP000325690">
    <property type="component" value="Unassembled WGS sequence"/>
</dbReference>
<keyword evidence="4" id="KW-1185">Reference proteome</keyword>
<protein>
    <submittedName>
        <fullName evidence="3">Uncharacterized protein</fullName>
    </submittedName>
</protein>
<feature type="compositionally biased region" description="Polar residues" evidence="1">
    <location>
        <begin position="71"/>
        <end position="81"/>
    </location>
</feature>
<gene>
    <name evidence="3" type="ORF">MPHL21000_21025</name>
</gene>
<evidence type="ECO:0000256" key="1">
    <source>
        <dbReference type="SAM" id="MobiDB-lite"/>
    </source>
</evidence>
<dbReference type="EMBL" id="ANBP01000044">
    <property type="protein sequence ID" value="KAB7752455.1"/>
    <property type="molecule type" value="Genomic_DNA"/>
</dbReference>
<evidence type="ECO:0000313" key="4">
    <source>
        <dbReference type="Proteomes" id="UP000325690"/>
    </source>
</evidence>
<evidence type="ECO:0000256" key="2">
    <source>
        <dbReference type="SAM" id="SignalP"/>
    </source>
</evidence>
<feature type="compositionally biased region" description="Polar residues" evidence="1">
    <location>
        <begin position="43"/>
        <end position="54"/>
    </location>
</feature>
<feature type="region of interest" description="Disordered" evidence="1">
    <location>
        <begin position="33"/>
        <end position="81"/>
    </location>
</feature>